<evidence type="ECO:0000313" key="3">
    <source>
        <dbReference type="Proteomes" id="UP001497493"/>
    </source>
</evidence>
<keyword evidence="2" id="KW-0614">Plasmid</keyword>
<reference evidence="2 3" key="1">
    <citation type="submission" date="2024-04" db="EMBL/GenBank/DDBJ databases">
        <authorList>
            <person name="Cremers G."/>
        </authorList>
    </citation>
    <scope>NUCLEOTIDE SEQUENCE [LARGE SCALE GENOMIC DNA]</scope>
    <source>
        <strain evidence="2">MeCH1-AG</strain>
        <plasmid evidence="2 3">2</plasmid>
    </source>
</reference>
<accession>A0ABM9NN10</accession>
<keyword evidence="2" id="KW-0328">Glycosyltransferase</keyword>
<keyword evidence="3" id="KW-1185">Reference proteome</keyword>
<feature type="domain" description="Erythromycin biosynthesis protein CIII-like C-terminal" evidence="1">
    <location>
        <begin position="212"/>
        <end position="324"/>
    </location>
</feature>
<dbReference type="Pfam" id="PF06722">
    <property type="entry name" value="EryCIII-like_C"/>
    <property type="match status" value="1"/>
</dbReference>
<dbReference type="SUPFAM" id="SSF53756">
    <property type="entry name" value="UDP-Glycosyltransferase/glycogen phosphorylase"/>
    <property type="match status" value="1"/>
</dbReference>
<dbReference type="PANTHER" id="PTHR48050">
    <property type="entry name" value="STEROL 3-BETA-GLUCOSYLTRANSFERASE"/>
    <property type="match status" value="1"/>
</dbReference>
<evidence type="ECO:0000259" key="1">
    <source>
        <dbReference type="Pfam" id="PF06722"/>
    </source>
</evidence>
<dbReference type="InterPro" id="IPR010610">
    <property type="entry name" value="EryCIII-like_C"/>
</dbReference>
<name>A0ABM9NN10_9GAMM</name>
<gene>
    <name evidence="2" type="primary">gtfB</name>
    <name evidence="2" type="ORF">MECH1_V1_P0120</name>
</gene>
<dbReference type="EMBL" id="OZ026885">
    <property type="protein sequence ID" value="CAL1242052.1"/>
    <property type="molecule type" value="Genomic_DNA"/>
</dbReference>
<dbReference type="GO" id="GO:0016757">
    <property type="term" value="F:glycosyltransferase activity"/>
    <property type="evidence" value="ECO:0007669"/>
    <property type="project" value="UniProtKB-KW"/>
</dbReference>
<proteinExistence type="predicted"/>
<dbReference type="Proteomes" id="UP001497493">
    <property type="component" value="Plasmid 2"/>
</dbReference>
<dbReference type="PANTHER" id="PTHR48050:SF13">
    <property type="entry name" value="STEROL 3-BETA-GLUCOSYLTRANSFERASE UGT80A2"/>
    <property type="match status" value="1"/>
</dbReference>
<sequence>MGVEMRMPSQRSGAAPVLTPEELRRMRESMPDLITDQFETIGAAVDGCDVIVGANAHQYAAPSIAEHAGIGCVTAVYAPVAIPSTDLAPPPPPGQTIDTGGPAGVEEQWRNAARAWNERALERINQNRGRLGMAPIDDVLDYVLTDHPWLAADPVLAPVPATPGRKIFQPGTWVFADGAPLPADLEAFLERGEPPVFAGFGSMPVAGAVARRLVGAARAVGRRIIVSRGWADLGLVDDAPDCIAVGDVNHEVLFPRVAAVVHHGGAGTTAAAARAGVPQVITPMFSDQFYWASRVVELGVGATTSHSTMTEESIAGALRDALDPTVVIRARTLARQIGRDGAAIAARQLAEAYGERSG</sequence>
<protein>
    <submittedName>
        <fullName evidence="2">Vancomycin aglycone glucosyltransferase</fullName>
        <ecNumber evidence="2">2.4.1.310</ecNumber>
    </submittedName>
</protein>
<evidence type="ECO:0000313" key="2">
    <source>
        <dbReference type="EMBL" id="CAL1242052.1"/>
    </source>
</evidence>
<organism evidence="2 3">
    <name type="scientific">Candidatus Methylocalor cossyra</name>
    <dbReference type="NCBI Taxonomy" id="3108543"/>
    <lineage>
        <taxon>Bacteria</taxon>
        <taxon>Pseudomonadati</taxon>
        <taxon>Pseudomonadota</taxon>
        <taxon>Gammaproteobacteria</taxon>
        <taxon>Methylococcales</taxon>
        <taxon>Methylococcaceae</taxon>
        <taxon>Candidatus Methylocalor</taxon>
    </lineage>
</organism>
<dbReference type="InterPro" id="IPR002213">
    <property type="entry name" value="UDP_glucos_trans"/>
</dbReference>
<dbReference type="CDD" id="cd03784">
    <property type="entry name" value="GT1_Gtf-like"/>
    <property type="match status" value="1"/>
</dbReference>
<dbReference type="Gene3D" id="3.40.50.2000">
    <property type="entry name" value="Glycogen Phosphorylase B"/>
    <property type="match status" value="2"/>
</dbReference>
<geneLocation type="plasmid" evidence="2 3">
    <name>2</name>
</geneLocation>
<keyword evidence="2" id="KW-0808">Transferase</keyword>
<dbReference type="InterPro" id="IPR050426">
    <property type="entry name" value="Glycosyltransferase_28"/>
</dbReference>
<dbReference type="EC" id="2.4.1.310" evidence="2"/>